<keyword evidence="3" id="KW-1185">Reference proteome</keyword>
<dbReference type="InterPro" id="IPR005153">
    <property type="entry name" value="MbtH-like_dom"/>
</dbReference>
<dbReference type="SUPFAM" id="SSF160582">
    <property type="entry name" value="MbtH-like"/>
    <property type="match status" value="1"/>
</dbReference>
<dbReference type="RefSeq" id="WP_398655032.1">
    <property type="nucleotide sequence ID" value="NZ_JBITDC010000002.1"/>
</dbReference>
<reference evidence="2 3" key="1">
    <citation type="submission" date="2024-10" db="EMBL/GenBank/DDBJ databases">
        <title>The Natural Products Discovery Center: Release of the First 8490 Sequenced Strains for Exploring Actinobacteria Biosynthetic Diversity.</title>
        <authorList>
            <person name="Kalkreuter E."/>
            <person name="Kautsar S.A."/>
            <person name="Yang D."/>
            <person name="Bader C.D."/>
            <person name="Teijaro C.N."/>
            <person name="Fluegel L."/>
            <person name="Davis C.M."/>
            <person name="Simpson J.R."/>
            <person name="Lauterbach L."/>
            <person name="Steele A.D."/>
            <person name="Gui C."/>
            <person name="Meng S."/>
            <person name="Li G."/>
            <person name="Viehrig K."/>
            <person name="Ye F."/>
            <person name="Su P."/>
            <person name="Kiefer A.F."/>
            <person name="Nichols A."/>
            <person name="Cepeda A.J."/>
            <person name="Yan W."/>
            <person name="Fan B."/>
            <person name="Jiang Y."/>
            <person name="Adhikari A."/>
            <person name="Zheng C.-J."/>
            <person name="Schuster L."/>
            <person name="Cowan T.M."/>
            <person name="Smanski M.J."/>
            <person name="Chevrette M.G."/>
            <person name="De Carvalho L.P.S."/>
            <person name="Shen B."/>
        </authorList>
    </citation>
    <scope>NUCLEOTIDE SEQUENCE [LARGE SCALE GENOMIC DNA]</scope>
    <source>
        <strain evidence="2 3">NPDC051599</strain>
    </source>
</reference>
<sequence>MTNPFDNEAGRFRVLRNAEGRHSLWPADMGLPPGWTVVHDEDSRQGCLEYVERNWTELRPVGAGPTGTGGPA</sequence>
<dbReference type="Gene3D" id="3.90.820.10">
    <property type="entry name" value="Structural Genomics, Unknown Function 30-nov-00 1gh9 Mol_id"/>
    <property type="match status" value="1"/>
</dbReference>
<organism evidence="2 3">
    <name type="scientific">Streptomyces cellulosae</name>
    <dbReference type="NCBI Taxonomy" id="1968"/>
    <lineage>
        <taxon>Bacteria</taxon>
        <taxon>Bacillati</taxon>
        <taxon>Actinomycetota</taxon>
        <taxon>Actinomycetes</taxon>
        <taxon>Kitasatosporales</taxon>
        <taxon>Streptomycetaceae</taxon>
        <taxon>Streptomyces</taxon>
    </lineage>
</organism>
<dbReference type="InterPro" id="IPR038020">
    <property type="entry name" value="MbtH-like_sf"/>
</dbReference>
<comment type="caution">
    <text evidence="2">The sequence shown here is derived from an EMBL/GenBank/DDBJ whole genome shotgun (WGS) entry which is preliminary data.</text>
</comment>
<evidence type="ECO:0000313" key="3">
    <source>
        <dbReference type="Proteomes" id="UP001612415"/>
    </source>
</evidence>
<dbReference type="EMBL" id="JBITDC010000002">
    <property type="protein sequence ID" value="MFI5674068.1"/>
    <property type="molecule type" value="Genomic_DNA"/>
</dbReference>
<evidence type="ECO:0000313" key="2">
    <source>
        <dbReference type="EMBL" id="MFI5674068.1"/>
    </source>
</evidence>
<protein>
    <submittedName>
        <fullName evidence="2">MbtH family protein</fullName>
    </submittedName>
</protein>
<dbReference type="PANTHER" id="PTHR38444">
    <property type="entry name" value="ENTEROBACTIN BIOSYNTHESIS PROTEIN YBDZ"/>
    <property type="match status" value="1"/>
</dbReference>
<dbReference type="Proteomes" id="UP001612415">
    <property type="component" value="Unassembled WGS sequence"/>
</dbReference>
<gene>
    <name evidence="2" type="ORF">ACIA8P_05270</name>
</gene>
<proteinExistence type="predicted"/>
<name>A0ABW7XWE7_STRCE</name>
<feature type="domain" description="MbtH-like" evidence="1">
    <location>
        <begin position="3"/>
        <end position="53"/>
    </location>
</feature>
<evidence type="ECO:0000259" key="1">
    <source>
        <dbReference type="SMART" id="SM00923"/>
    </source>
</evidence>
<dbReference type="InterPro" id="IPR037407">
    <property type="entry name" value="MLP_fam"/>
</dbReference>
<accession>A0ABW7XWE7</accession>
<dbReference type="Pfam" id="PF03621">
    <property type="entry name" value="MbtH"/>
    <property type="match status" value="1"/>
</dbReference>
<dbReference type="PANTHER" id="PTHR38444:SF1">
    <property type="entry name" value="ENTEROBACTIN BIOSYNTHESIS PROTEIN YBDZ"/>
    <property type="match status" value="1"/>
</dbReference>
<dbReference type="SMART" id="SM00923">
    <property type="entry name" value="MbtH"/>
    <property type="match status" value="1"/>
</dbReference>